<name>A0A3G5A022_9VIRU</name>
<dbReference type="EMBL" id="MK072199">
    <property type="protein sequence ID" value="AYV79864.1"/>
    <property type="molecule type" value="Genomic_DNA"/>
</dbReference>
<reference evidence="1" key="1">
    <citation type="submission" date="2018-10" db="EMBL/GenBank/DDBJ databases">
        <title>Hidden diversity of soil giant viruses.</title>
        <authorList>
            <person name="Schulz F."/>
            <person name="Alteio L."/>
            <person name="Goudeau D."/>
            <person name="Ryan E.M."/>
            <person name="Malmstrom R.R."/>
            <person name="Blanchard J."/>
            <person name="Woyke T."/>
        </authorList>
    </citation>
    <scope>NUCLEOTIDE SEQUENCE</scope>
    <source>
        <strain evidence="1">GAV1</strain>
    </source>
</reference>
<sequence>LKLRSVIPCNPIALNLFYELLEYLCPKYPELITDKMLDYCNYNRCTKLYKTLIQNYIDKDTSPDTDRCYICLSTYPGELIDCTCICKNKIHLNCLHDICKSLGDTCSTCNTSLKSFISEGRLLFPFSGIYKSPLMNHYIFLKETDLNQQLHFAIAYLCTKRVKQLLSTMSTSEFLNYKETADFYALHENKETLQLRDAPYTNLHRLRNIKKFSKIEHLLLSKLMMCYMPTPTTPLA</sequence>
<evidence type="ECO:0008006" key="2">
    <source>
        <dbReference type="Google" id="ProtNLM"/>
    </source>
</evidence>
<proteinExistence type="predicted"/>
<evidence type="ECO:0000313" key="1">
    <source>
        <dbReference type="EMBL" id="AYV79864.1"/>
    </source>
</evidence>
<gene>
    <name evidence="1" type="ORF">Gaeavirus1_1</name>
</gene>
<organism evidence="1">
    <name type="scientific">Gaeavirus sp</name>
    <dbReference type="NCBI Taxonomy" id="2487767"/>
    <lineage>
        <taxon>Viruses</taxon>
        <taxon>Varidnaviria</taxon>
        <taxon>Bamfordvirae</taxon>
        <taxon>Nucleocytoviricota</taxon>
        <taxon>Megaviricetes</taxon>
        <taxon>Imitervirales</taxon>
        <taxon>Mimiviridae</taxon>
        <taxon>Klosneuvirinae</taxon>
    </lineage>
</organism>
<protein>
    <recommendedName>
        <fullName evidence="2">RING-type domain-containing protein</fullName>
    </recommendedName>
</protein>
<feature type="non-terminal residue" evidence="1">
    <location>
        <position position="1"/>
    </location>
</feature>
<accession>A0A3G5A022</accession>